<evidence type="ECO:0000313" key="2">
    <source>
        <dbReference type="EMBL" id="KAJ7210892.1"/>
    </source>
</evidence>
<accession>A0AAD6YDQ8</accession>
<evidence type="ECO:0000256" key="1">
    <source>
        <dbReference type="SAM" id="MobiDB-lite"/>
    </source>
</evidence>
<sequence length="194" mass="22030">MLCRLSFHSHLHAAELANARAQRDSAEAALRAQREWAPAPRREHAAVDEPIPRSPNASKVKMEDPPGQLAPIAWSGTPYILWCTTPCPSRNSTYNAVEEKFPALRRCEGQWGVDRLAKQAWFNRKSYHSTTAPRNSATPLQPHCSPSRLHRRARLQRVDDKDDEDDGLMHSWESQDGGDGDDDEEEPEMSRVRR</sequence>
<feature type="compositionally biased region" description="Polar residues" evidence="1">
    <location>
        <begin position="128"/>
        <end position="139"/>
    </location>
</feature>
<name>A0AAD6YDQ8_9AGAR</name>
<feature type="region of interest" description="Disordered" evidence="1">
    <location>
        <begin position="127"/>
        <end position="194"/>
    </location>
</feature>
<keyword evidence="3" id="KW-1185">Reference proteome</keyword>
<protein>
    <submittedName>
        <fullName evidence="2">Uncharacterized protein</fullName>
    </submittedName>
</protein>
<feature type="compositionally biased region" description="Basic and acidic residues" evidence="1">
    <location>
        <begin position="40"/>
        <end position="51"/>
    </location>
</feature>
<comment type="caution">
    <text evidence="2">The sequence shown here is derived from an EMBL/GenBank/DDBJ whole genome shotgun (WGS) entry which is preliminary data.</text>
</comment>
<organism evidence="2 3">
    <name type="scientific">Mycena pura</name>
    <dbReference type="NCBI Taxonomy" id="153505"/>
    <lineage>
        <taxon>Eukaryota</taxon>
        <taxon>Fungi</taxon>
        <taxon>Dikarya</taxon>
        <taxon>Basidiomycota</taxon>
        <taxon>Agaricomycotina</taxon>
        <taxon>Agaricomycetes</taxon>
        <taxon>Agaricomycetidae</taxon>
        <taxon>Agaricales</taxon>
        <taxon>Marasmiineae</taxon>
        <taxon>Mycenaceae</taxon>
        <taxon>Mycena</taxon>
    </lineage>
</organism>
<evidence type="ECO:0000313" key="3">
    <source>
        <dbReference type="Proteomes" id="UP001219525"/>
    </source>
</evidence>
<feature type="compositionally biased region" description="Acidic residues" evidence="1">
    <location>
        <begin position="176"/>
        <end position="187"/>
    </location>
</feature>
<dbReference type="AlphaFoldDB" id="A0AAD6YDQ8"/>
<reference evidence="2" key="1">
    <citation type="submission" date="2023-03" db="EMBL/GenBank/DDBJ databases">
        <title>Massive genome expansion in bonnet fungi (Mycena s.s.) driven by repeated elements and novel gene families across ecological guilds.</title>
        <authorList>
            <consortium name="Lawrence Berkeley National Laboratory"/>
            <person name="Harder C.B."/>
            <person name="Miyauchi S."/>
            <person name="Viragh M."/>
            <person name="Kuo A."/>
            <person name="Thoen E."/>
            <person name="Andreopoulos B."/>
            <person name="Lu D."/>
            <person name="Skrede I."/>
            <person name="Drula E."/>
            <person name="Henrissat B."/>
            <person name="Morin E."/>
            <person name="Kohler A."/>
            <person name="Barry K."/>
            <person name="LaButti K."/>
            <person name="Morin E."/>
            <person name="Salamov A."/>
            <person name="Lipzen A."/>
            <person name="Mereny Z."/>
            <person name="Hegedus B."/>
            <person name="Baldrian P."/>
            <person name="Stursova M."/>
            <person name="Weitz H."/>
            <person name="Taylor A."/>
            <person name="Grigoriev I.V."/>
            <person name="Nagy L.G."/>
            <person name="Martin F."/>
            <person name="Kauserud H."/>
        </authorList>
    </citation>
    <scope>NUCLEOTIDE SEQUENCE</scope>
    <source>
        <strain evidence="2">9144</strain>
    </source>
</reference>
<feature type="region of interest" description="Disordered" evidence="1">
    <location>
        <begin position="31"/>
        <end position="63"/>
    </location>
</feature>
<proteinExistence type="predicted"/>
<dbReference type="Proteomes" id="UP001219525">
    <property type="component" value="Unassembled WGS sequence"/>
</dbReference>
<gene>
    <name evidence="2" type="ORF">GGX14DRAFT_394512</name>
</gene>
<dbReference type="EMBL" id="JARJCW010000027">
    <property type="protein sequence ID" value="KAJ7210892.1"/>
    <property type="molecule type" value="Genomic_DNA"/>
</dbReference>